<feature type="non-terminal residue" evidence="2">
    <location>
        <position position="161"/>
    </location>
</feature>
<proteinExistence type="predicted"/>
<evidence type="ECO:0000313" key="2">
    <source>
        <dbReference type="EMBL" id="KAF9615984.1"/>
    </source>
</evidence>
<sequence length="161" mass="17354">MMSFADPSMALLSSTGGDTVKLFNLSMESDRDPCTLTYSPSPGSHVNSVKWNHTSVESVDYSRVSRHLLVAAGDDGSIHLWDTTGRNPKIFIIGFLVKQHSAPTTGVCFSPSNDKIIATVGLDKKMMVGYHAGTNNGPVVFYDVRGKPQPITALSAYSNSE</sequence>
<accession>A0A835M6W1</accession>
<dbReference type="GO" id="GO:0010968">
    <property type="term" value="P:regulation of microtubule nucleation"/>
    <property type="evidence" value="ECO:0007669"/>
    <property type="project" value="InterPro"/>
</dbReference>
<dbReference type="Pfam" id="PF00400">
    <property type="entry name" value="WD40"/>
    <property type="match status" value="1"/>
</dbReference>
<dbReference type="GO" id="GO:0140496">
    <property type="term" value="F:gamma-tubulin complex binding"/>
    <property type="evidence" value="ECO:0007669"/>
    <property type="project" value="InterPro"/>
</dbReference>
<keyword evidence="3" id="KW-1185">Reference proteome</keyword>
<dbReference type="GO" id="GO:0000919">
    <property type="term" value="P:cell plate assembly"/>
    <property type="evidence" value="ECO:0007669"/>
    <property type="project" value="TreeGrafter"/>
</dbReference>
<dbReference type="Gene3D" id="2.130.10.10">
    <property type="entry name" value="YVTN repeat-like/Quinoprotein amine dehydrogenase"/>
    <property type="match status" value="1"/>
</dbReference>
<dbReference type="PROSITE" id="PS50082">
    <property type="entry name" value="WD_REPEATS_2"/>
    <property type="match status" value="1"/>
</dbReference>
<reference evidence="2 3" key="1">
    <citation type="submission" date="2020-10" db="EMBL/GenBank/DDBJ databases">
        <title>The Coptis chinensis genome and diversification of protoberbering-type alkaloids.</title>
        <authorList>
            <person name="Wang B."/>
            <person name="Shu S."/>
            <person name="Song C."/>
            <person name="Liu Y."/>
        </authorList>
    </citation>
    <scope>NUCLEOTIDE SEQUENCE [LARGE SCALE GENOMIC DNA]</scope>
    <source>
        <strain evidence="2">HL-2020</strain>
        <tissue evidence="2">Leaf</tissue>
    </source>
</reference>
<feature type="repeat" description="WD" evidence="1">
    <location>
        <begin position="49"/>
        <end position="82"/>
    </location>
</feature>
<dbReference type="Proteomes" id="UP000631114">
    <property type="component" value="Unassembled WGS sequence"/>
</dbReference>
<dbReference type="InterPro" id="IPR036322">
    <property type="entry name" value="WD40_repeat_dom_sf"/>
</dbReference>
<dbReference type="SMART" id="SM00320">
    <property type="entry name" value="WD40"/>
    <property type="match status" value="2"/>
</dbReference>
<dbReference type="SUPFAM" id="SSF50978">
    <property type="entry name" value="WD40 repeat-like"/>
    <property type="match status" value="1"/>
</dbReference>
<evidence type="ECO:0000313" key="3">
    <source>
        <dbReference type="Proteomes" id="UP000631114"/>
    </source>
</evidence>
<protein>
    <submittedName>
        <fullName evidence="2">Uncharacterized protein</fullName>
    </submittedName>
</protein>
<dbReference type="GO" id="GO:0060236">
    <property type="term" value="P:regulation of mitotic spindle organization"/>
    <property type="evidence" value="ECO:0007669"/>
    <property type="project" value="TreeGrafter"/>
</dbReference>
<evidence type="ECO:0000256" key="1">
    <source>
        <dbReference type="PROSITE-ProRule" id="PRU00221"/>
    </source>
</evidence>
<keyword evidence="1" id="KW-0853">WD repeat</keyword>
<dbReference type="GO" id="GO:0032467">
    <property type="term" value="P:positive regulation of cytokinesis"/>
    <property type="evidence" value="ECO:0007669"/>
    <property type="project" value="TreeGrafter"/>
</dbReference>
<dbReference type="InterPro" id="IPR044621">
    <property type="entry name" value="NEDD1"/>
</dbReference>
<dbReference type="AlphaFoldDB" id="A0A835M6W1"/>
<dbReference type="InterPro" id="IPR015943">
    <property type="entry name" value="WD40/YVTN_repeat-like_dom_sf"/>
</dbReference>
<organism evidence="2 3">
    <name type="scientific">Coptis chinensis</name>
    <dbReference type="NCBI Taxonomy" id="261450"/>
    <lineage>
        <taxon>Eukaryota</taxon>
        <taxon>Viridiplantae</taxon>
        <taxon>Streptophyta</taxon>
        <taxon>Embryophyta</taxon>
        <taxon>Tracheophyta</taxon>
        <taxon>Spermatophyta</taxon>
        <taxon>Magnoliopsida</taxon>
        <taxon>Ranunculales</taxon>
        <taxon>Ranunculaceae</taxon>
        <taxon>Coptidoideae</taxon>
        <taxon>Coptis</taxon>
    </lineage>
</organism>
<name>A0A835M6W1_9MAGN</name>
<dbReference type="EMBL" id="JADFTS010000003">
    <property type="protein sequence ID" value="KAF9615984.1"/>
    <property type="molecule type" value="Genomic_DNA"/>
</dbReference>
<comment type="caution">
    <text evidence="2">The sequence shown here is derived from an EMBL/GenBank/DDBJ whole genome shotgun (WGS) entry which is preliminary data.</text>
</comment>
<dbReference type="PANTHER" id="PTHR45096:SF1">
    <property type="entry name" value="PROTEIN NEDD1"/>
    <property type="match status" value="1"/>
</dbReference>
<gene>
    <name evidence="2" type="ORF">IFM89_027491</name>
</gene>
<dbReference type="GO" id="GO:2000694">
    <property type="term" value="P:regulation of phragmoplast microtubule organization"/>
    <property type="evidence" value="ECO:0007669"/>
    <property type="project" value="TreeGrafter"/>
</dbReference>
<dbReference type="GO" id="GO:0005828">
    <property type="term" value="C:kinetochore microtubule"/>
    <property type="evidence" value="ECO:0007669"/>
    <property type="project" value="TreeGrafter"/>
</dbReference>
<dbReference type="OrthoDB" id="1656481at2759"/>
<dbReference type="InterPro" id="IPR001680">
    <property type="entry name" value="WD40_rpt"/>
</dbReference>
<dbReference type="PANTHER" id="PTHR45096">
    <property type="entry name" value="PROTEIN NEDD1"/>
    <property type="match status" value="1"/>
</dbReference>